<feature type="domain" description="ABC transporter" evidence="12">
    <location>
        <begin position="153"/>
        <end position="426"/>
    </location>
</feature>
<feature type="domain" description="ABC transporter" evidence="12">
    <location>
        <begin position="836"/>
        <end position="1088"/>
    </location>
</feature>
<dbReference type="InterPro" id="IPR034003">
    <property type="entry name" value="ABCG_PDR_2"/>
</dbReference>
<feature type="transmembrane region" description="Helical" evidence="11">
    <location>
        <begin position="555"/>
        <end position="575"/>
    </location>
</feature>
<feature type="compositionally biased region" description="Polar residues" evidence="10">
    <location>
        <begin position="811"/>
        <end position="820"/>
    </location>
</feature>
<evidence type="ECO:0000313" key="13">
    <source>
        <dbReference type="EMBL" id="TQE09770.1"/>
    </source>
</evidence>
<feature type="transmembrane region" description="Helical" evidence="11">
    <location>
        <begin position="1437"/>
        <end position="1455"/>
    </location>
</feature>
<feature type="transmembrane region" description="Helical" evidence="11">
    <location>
        <begin position="522"/>
        <end position="543"/>
    </location>
</feature>
<evidence type="ECO:0000256" key="8">
    <source>
        <dbReference type="ARBA" id="ARBA00022989"/>
    </source>
</evidence>
<dbReference type="Pfam" id="PF14510">
    <property type="entry name" value="ABC_trans_N"/>
    <property type="match status" value="1"/>
</dbReference>
<accession>A0A540NGW8</accession>
<keyword evidence="6" id="KW-0547">Nucleotide-binding</keyword>
<dbReference type="SMART" id="SM00382">
    <property type="entry name" value="AAA"/>
    <property type="match status" value="3"/>
</dbReference>
<dbReference type="Proteomes" id="UP000315295">
    <property type="component" value="Unassembled WGS sequence"/>
</dbReference>
<keyword evidence="8 11" id="KW-1133">Transmembrane helix</keyword>
<dbReference type="InterPro" id="IPR013581">
    <property type="entry name" value="PDR_assoc"/>
</dbReference>
<comment type="similarity">
    <text evidence="2">Belongs to the ABC transporter superfamily. ABCG family. PDR (TC 3.A.1.205) subfamily.</text>
</comment>
<evidence type="ECO:0000256" key="2">
    <source>
        <dbReference type="ARBA" id="ARBA00006012"/>
    </source>
</evidence>
<feature type="transmembrane region" description="Helical" evidence="11">
    <location>
        <begin position="640"/>
        <end position="659"/>
    </location>
</feature>
<comment type="subcellular location">
    <subcellularLocation>
        <location evidence="1">Membrane</location>
        <topology evidence="1">Multi-pass membrane protein</topology>
    </subcellularLocation>
</comment>
<name>A0A540NGW8_MALBA</name>
<dbReference type="GO" id="GO:0016020">
    <property type="term" value="C:membrane"/>
    <property type="evidence" value="ECO:0007669"/>
    <property type="project" value="UniProtKB-SubCell"/>
</dbReference>
<dbReference type="Pfam" id="PF01061">
    <property type="entry name" value="ABC2_membrane"/>
    <property type="match status" value="2"/>
</dbReference>
<proteinExistence type="inferred from homology"/>
<comment type="caution">
    <text evidence="13">The sequence shown here is derived from an EMBL/GenBank/DDBJ whole genome shotgun (WGS) entry which is preliminary data.</text>
</comment>
<feature type="transmembrane region" description="Helical" evidence="11">
    <location>
        <begin position="1657"/>
        <end position="1680"/>
    </location>
</feature>
<feature type="transmembrane region" description="Helical" evidence="11">
    <location>
        <begin position="1467"/>
        <end position="1483"/>
    </location>
</feature>
<dbReference type="PANTHER" id="PTHR48040:SF45">
    <property type="entry name" value="PLEIOTROPIC DRUG RESISTANCE PROTEIN 1-LIKE"/>
    <property type="match status" value="1"/>
</dbReference>
<dbReference type="InterPro" id="IPR043926">
    <property type="entry name" value="ABCG_dom"/>
</dbReference>
<feature type="region of interest" description="Disordered" evidence="10">
    <location>
        <begin position="789"/>
        <end position="828"/>
    </location>
</feature>
<dbReference type="EMBL" id="VIEB01000052">
    <property type="protein sequence ID" value="TQE09770.1"/>
    <property type="molecule type" value="Genomic_DNA"/>
</dbReference>
<gene>
    <name evidence="13" type="ORF">C1H46_004544</name>
</gene>
<feature type="transmembrane region" description="Helical" evidence="11">
    <location>
        <begin position="606"/>
        <end position="628"/>
    </location>
</feature>
<dbReference type="InterPro" id="IPR013525">
    <property type="entry name" value="ABC2_TM"/>
</dbReference>
<dbReference type="FunFam" id="3.40.50.300:FF:000059">
    <property type="entry name" value="ABC transporter G family member 40"/>
    <property type="match status" value="2"/>
</dbReference>
<dbReference type="CDD" id="cd03232">
    <property type="entry name" value="ABCG_PDR_domain2"/>
    <property type="match status" value="1"/>
</dbReference>
<protein>
    <recommendedName>
        <fullName evidence="12">ABC transporter domain-containing protein</fullName>
    </recommendedName>
</protein>
<dbReference type="PANTHER" id="PTHR48040">
    <property type="entry name" value="PLEIOTROPIC DRUG RESISTANCE PROTEIN 1-LIKE ISOFORM X1"/>
    <property type="match status" value="1"/>
</dbReference>
<keyword evidence="5" id="KW-0677">Repeat</keyword>
<dbReference type="InterPro" id="IPR027417">
    <property type="entry name" value="P-loop_NTPase"/>
</dbReference>
<dbReference type="PROSITE" id="PS50893">
    <property type="entry name" value="ABC_TRANSPORTER_2"/>
    <property type="match status" value="3"/>
</dbReference>
<dbReference type="GO" id="GO:0016887">
    <property type="term" value="F:ATP hydrolysis activity"/>
    <property type="evidence" value="ECO:0007669"/>
    <property type="project" value="InterPro"/>
</dbReference>
<feature type="transmembrane region" description="Helical" evidence="11">
    <location>
        <begin position="1523"/>
        <end position="1543"/>
    </location>
</feature>
<dbReference type="FunFam" id="3.40.50.300:FF:000179">
    <property type="entry name" value="ABC transporter G family member 34"/>
    <property type="match status" value="1"/>
</dbReference>
<evidence type="ECO:0000256" key="11">
    <source>
        <dbReference type="SAM" id="Phobius"/>
    </source>
</evidence>
<evidence type="ECO:0000256" key="10">
    <source>
        <dbReference type="SAM" id="MobiDB-lite"/>
    </source>
</evidence>
<dbReference type="InterPro" id="IPR003439">
    <property type="entry name" value="ABC_transporter-like_ATP-bd"/>
</dbReference>
<dbReference type="Pfam" id="PF00005">
    <property type="entry name" value="ABC_tran"/>
    <property type="match status" value="3"/>
</dbReference>
<evidence type="ECO:0000256" key="9">
    <source>
        <dbReference type="ARBA" id="ARBA00023136"/>
    </source>
</evidence>
<dbReference type="Pfam" id="PF19055">
    <property type="entry name" value="ABC2_membrane_7"/>
    <property type="match status" value="1"/>
</dbReference>
<evidence type="ECO:0000256" key="7">
    <source>
        <dbReference type="ARBA" id="ARBA00022840"/>
    </source>
</evidence>
<keyword evidence="14" id="KW-1185">Reference proteome</keyword>
<dbReference type="CDD" id="cd03233">
    <property type="entry name" value="ABCG_PDR_domain1"/>
    <property type="match status" value="1"/>
</dbReference>
<sequence length="1688" mass="190865">MEISCNLEKAGHSFTRSSSFWVDKGSDVFSKSSSRGEDDEEALKWAALQRLPTFQRLNKGLLSTPQGHANEVDVSNLEGKDRKSLIERLVGVAEEDHEKFLLRLKSRIDRVGIDIPKIEVRFQNLKIAAEAYAGSRAVPTVLNYCVNMVEGLLNSLHILPSKKKHVSILKDVSGIIRPCRMALLLGPPSSGKTTLLLALAGQLDQDLEFSGRVTYNGHGMHEFVPQRTAAYISQRDVHTGELTVGETLNFSARCQGVGDRYEILVELSRREKEENIKPDADIDIYMKAVTSESQRAQVVTDYILKILGLDVCADTMVGDDLIRGISGGQKKRVTTGEMLVGPAKALFMDEISTGLDSSTTYQIVNTIKQYVHILNGTAFISLLQPAPETYELFDDIVLLSDGHIVYQGPRENVLEFFESMGFRCPERKGVADFLQEVTSRKDQEQYWASRDEPYRFITVEEFVEAFQSFHVGRKLTDELAIPFDKAKSHPAALTTKKYGVSRTELLKACFEREFLLMKRNSFVYIFKLAQLSIMAMITMTLFLRTEMHHDSVADGVVYTGALFFSLVAVMFNGMADLSMTVTRLPVFYKQRNLLFFPPWAYAIPTWILKIPITCVEVAVWVFTTYYVIGYDPNVGRLFKQFFLLFLINQMASGMFRFIAGVGRTMTIANTIGSFALLVLFALGGFVLSREDIKKWWIWGYWTSPLMYGQNAIVVNEFLGKSWRHVLPNSTEPLGVAVLKSRGFFTEPYWYWIGAGVLAGYMLIFNIFFTLALTYLKPIGKPQAVELEDLTSTPQISRENRDGSNSSRSSSVTKEATNDTNGNKKRGMVLPFEPHSITFDEITYSVDMPQEMKNQGVPEDKLVLLRRVSGAFRPGVLTALMGVSGAGKTTLMDVLAGRKTGGYIEGNITISGHPKKQESFARISGYCEQNDIHSPYVTVFESLMYSAWLRLSSEINSETRKMFVEEVMRLVELNPLRQALVGLPGASGLSTEQRKRLTIAVELVANPSIIFMDEPTSGLDARAAAIVMRAVRNTVDTGRTVVCTIHQPSIDIFDAFDELFLLKKGGQEIYVGPLGRHCCNLIKYFEGIDNVSKIRDGYNPATWMLEVTSSAKEIAMEIDFAEVYKNSELYSLLMETTLVLLAQYAVHSHQVDLHNLCSIDVWDNVLEPWLQNESFARISGYCEQNDIHSPYVTVFESLMYSAWLRLSSEINSETRKMFVEEVMRLVELNPLRQALVGLPGASGLSTEQRKRLTIAVELVANPSIIFMDEPTSGLDARAAAIVMRAVRNTVDTGRTVVCTIHQPSIDIFDAFDELFLLKKGGQELYVGPLGRHSCNLIKYFEGIDNVSKIRDGYNPATWMLEVTSSAKEIAMEIDFAEVYKNSELYRRNKALIKELSTPAPGSKDLHFRSQYSQPFLTQCIACLWKQHWSYWRNTQYTAIRLIYTTFVALMFGTMFWNLGSKTKKQKDLFNAIGSMYAAVLFLGIKNCTTVQPVVDVERTVFYRERAAGMYSALAYAFAQVTIEIPYVFVQALFYSVIVYATIGFEWTVAKFLWYLFFMYFTFLYFTYYGMMGVALTPDQHIAAISSSSFYAIWNLFSGFIIPRTRIPVWWRWYYWACPMAWTLYGLATSQFGDIQDKLETGETVEEFMRQYFGFKQEFIGVVAAVVVGFTLLFALIFALSIKKLSFQRR</sequence>
<evidence type="ECO:0000256" key="6">
    <source>
        <dbReference type="ARBA" id="ARBA00022741"/>
    </source>
</evidence>
<evidence type="ECO:0000256" key="4">
    <source>
        <dbReference type="ARBA" id="ARBA00022692"/>
    </source>
</evidence>
<dbReference type="SUPFAM" id="SSF52540">
    <property type="entry name" value="P-loop containing nucleoside triphosphate hydrolases"/>
    <property type="match status" value="3"/>
</dbReference>
<reference evidence="13 14" key="1">
    <citation type="journal article" date="2019" name="G3 (Bethesda)">
        <title>Sequencing of a Wild Apple (Malus baccata) Genome Unravels the Differences Between Cultivated and Wild Apple Species Regarding Disease Resistance and Cold Tolerance.</title>
        <authorList>
            <person name="Chen X."/>
        </authorList>
    </citation>
    <scope>NUCLEOTIDE SEQUENCE [LARGE SCALE GENOMIC DNA]</scope>
    <source>
        <strain evidence="14">cv. Shandingzi</strain>
        <tissue evidence="13">Leaves</tissue>
    </source>
</reference>
<dbReference type="Pfam" id="PF08370">
    <property type="entry name" value="PDR_assoc"/>
    <property type="match status" value="1"/>
</dbReference>
<keyword evidence="3" id="KW-0813">Transport</keyword>
<evidence type="ECO:0000256" key="3">
    <source>
        <dbReference type="ARBA" id="ARBA00022448"/>
    </source>
</evidence>
<feature type="transmembrane region" description="Helical" evidence="11">
    <location>
        <begin position="1550"/>
        <end position="1568"/>
    </location>
</feature>
<dbReference type="GO" id="GO:0005524">
    <property type="term" value="F:ATP binding"/>
    <property type="evidence" value="ECO:0007669"/>
    <property type="project" value="UniProtKB-KW"/>
</dbReference>
<keyword evidence="4 11" id="KW-0812">Transmembrane</keyword>
<feature type="transmembrane region" description="Helical" evidence="11">
    <location>
        <begin position="1612"/>
        <end position="1631"/>
    </location>
</feature>
<keyword evidence="7" id="KW-0067">ATP-binding</keyword>
<evidence type="ECO:0000256" key="5">
    <source>
        <dbReference type="ARBA" id="ARBA00022737"/>
    </source>
</evidence>
<keyword evidence="9 11" id="KW-0472">Membrane</keyword>
<dbReference type="InterPro" id="IPR034001">
    <property type="entry name" value="ABCG_PDR_1"/>
</dbReference>
<feature type="transmembrane region" description="Helical" evidence="11">
    <location>
        <begin position="1580"/>
        <end position="1600"/>
    </location>
</feature>
<feature type="transmembrane region" description="Helical" evidence="11">
    <location>
        <begin position="665"/>
        <end position="687"/>
    </location>
</feature>
<evidence type="ECO:0000259" key="12">
    <source>
        <dbReference type="PROSITE" id="PS50893"/>
    </source>
</evidence>
<evidence type="ECO:0000313" key="14">
    <source>
        <dbReference type="Proteomes" id="UP000315295"/>
    </source>
</evidence>
<dbReference type="InterPro" id="IPR029481">
    <property type="entry name" value="ABC_trans_N"/>
</dbReference>
<feature type="domain" description="ABC transporter" evidence="12">
    <location>
        <begin position="1085"/>
        <end position="1343"/>
    </location>
</feature>
<dbReference type="Gene3D" id="3.40.50.300">
    <property type="entry name" value="P-loop containing nucleotide triphosphate hydrolases"/>
    <property type="match status" value="3"/>
</dbReference>
<dbReference type="InterPro" id="IPR003593">
    <property type="entry name" value="AAA+_ATPase"/>
</dbReference>
<feature type="transmembrane region" description="Helical" evidence="11">
    <location>
        <begin position="748"/>
        <end position="775"/>
    </location>
</feature>
<organism evidence="13 14">
    <name type="scientific">Malus baccata</name>
    <name type="common">Siberian crab apple</name>
    <name type="synonym">Pyrus baccata</name>
    <dbReference type="NCBI Taxonomy" id="106549"/>
    <lineage>
        <taxon>Eukaryota</taxon>
        <taxon>Viridiplantae</taxon>
        <taxon>Streptophyta</taxon>
        <taxon>Embryophyta</taxon>
        <taxon>Tracheophyta</taxon>
        <taxon>Spermatophyta</taxon>
        <taxon>Magnoliopsida</taxon>
        <taxon>eudicotyledons</taxon>
        <taxon>Gunneridae</taxon>
        <taxon>Pentapetalae</taxon>
        <taxon>rosids</taxon>
        <taxon>fabids</taxon>
        <taxon>Rosales</taxon>
        <taxon>Rosaceae</taxon>
        <taxon>Amygdaloideae</taxon>
        <taxon>Maleae</taxon>
        <taxon>Malus</taxon>
    </lineage>
</organism>
<dbReference type="STRING" id="106549.A0A540NGW8"/>
<evidence type="ECO:0000256" key="1">
    <source>
        <dbReference type="ARBA" id="ARBA00004141"/>
    </source>
</evidence>
<dbReference type="GO" id="GO:0140359">
    <property type="term" value="F:ABC-type transporter activity"/>
    <property type="evidence" value="ECO:0007669"/>
    <property type="project" value="InterPro"/>
</dbReference>